<feature type="signal peptide" evidence="1">
    <location>
        <begin position="1"/>
        <end position="25"/>
    </location>
</feature>
<evidence type="ECO:0000256" key="1">
    <source>
        <dbReference type="SAM" id="SignalP"/>
    </source>
</evidence>
<feature type="chain" id="PRO_5037203863" evidence="1">
    <location>
        <begin position="26"/>
        <end position="116"/>
    </location>
</feature>
<proteinExistence type="predicted"/>
<keyword evidence="1" id="KW-0732">Signal</keyword>
<evidence type="ECO:0000313" key="2">
    <source>
        <dbReference type="Proteomes" id="UP000887560"/>
    </source>
</evidence>
<sequence length="116" mass="13335">MRVHKTLYNLTILLAIVFGAKKVQSTLSSFNVEPEQVAQGETNIKARGDRPLIRPVFDHIIESFENVKKEVDAEDKYIKIANEDEIVQTFMNLNKELENGFNEDFISNFYAELIKA</sequence>
<accession>A0A915NJZ0</accession>
<dbReference type="AlphaFoldDB" id="A0A915NJZ0"/>
<protein>
    <submittedName>
        <fullName evidence="3">Uncharacterized protein</fullName>
    </submittedName>
</protein>
<dbReference type="Proteomes" id="UP000887560">
    <property type="component" value="Unplaced"/>
</dbReference>
<organism evidence="2 3">
    <name type="scientific">Meloidogyne floridensis</name>
    <dbReference type="NCBI Taxonomy" id="298350"/>
    <lineage>
        <taxon>Eukaryota</taxon>
        <taxon>Metazoa</taxon>
        <taxon>Ecdysozoa</taxon>
        <taxon>Nematoda</taxon>
        <taxon>Chromadorea</taxon>
        <taxon>Rhabditida</taxon>
        <taxon>Tylenchina</taxon>
        <taxon>Tylenchomorpha</taxon>
        <taxon>Tylenchoidea</taxon>
        <taxon>Meloidogynidae</taxon>
        <taxon>Meloidogyninae</taxon>
        <taxon>Meloidogyne</taxon>
    </lineage>
</organism>
<name>A0A915NJZ0_9BILA</name>
<evidence type="ECO:0000313" key="3">
    <source>
        <dbReference type="WBParaSite" id="scf7180000419458.g3793"/>
    </source>
</evidence>
<reference evidence="3" key="1">
    <citation type="submission" date="2022-11" db="UniProtKB">
        <authorList>
            <consortium name="WormBaseParasite"/>
        </authorList>
    </citation>
    <scope>IDENTIFICATION</scope>
</reference>
<keyword evidence="2" id="KW-1185">Reference proteome</keyword>
<dbReference type="WBParaSite" id="scf7180000419458.g3793">
    <property type="protein sequence ID" value="scf7180000419458.g3793"/>
    <property type="gene ID" value="scf7180000419458.g3793"/>
</dbReference>